<feature type="transmembrane region" description="Helical" evidence="1">
    <location>
        <begin position="82"/>
        <end position="105"/>
    </location>
</feature>
<gene>
    <name evidence="2" type="ORF">CGC58_11230</name>
</gene>
<proteinExistence type="predicted"/>
<keyword evidence="1" id="KW-0472">Membrane</keyword>
<protein>
    <submittedName>
        <fullName evidence="2">Uncharacterized protein</fullName>
    </submittedName>
</protein>
<feature type="transmembrane region" description="Helical" evidence="1">
    <location>
        <begin position="37"/>
        <end position="62"/>
    </location>
</feature>
<dbReference type="Proteomes" id="UP000217348">
    <property type="component" value="Chromosome"/>
</dbReference>
<feature type="transmembrane region" description="Helical" evidence="1">
    <location>
        <begin position="6"/>
        <end position="25"/>
    </location>
</feature>
<evidence type="ECO:0000313" key="2">
    <source>
        <dbReference type="EMBL" id="ATA90246.1"/>
    </source>
</evidence>
<keyword evidence="1" id="KW-0812">Transmembrane</keyword>
<keyword evidence="1" id="KW-1133">Transmembrane helix</keyword>
<name>A0A250G1X8_9FLAO</name>
<dbReference type="KEGG" id="csto:CGC58_11230"/>
<evidence type="ECO:0000256" key="1">
    <source>
        <dbReference type="SAM" id="Phobius"/>
    </source>
</evidence>
<dbReference type="AlphaFoldDB" id="A0A250G1X8"/>
<feature type="transmembrane region" description="Helical" evidence="1">
    <location>
        <begin position="160"/>
        <end position="177"/>
    </location>
</feature>
<dbReference type="EMBL" id="CP022387">
    <property type="protein sequence ID" value="ATA90246.1"/>
    <property type="molecule type" value="Genomic_DNA"/>
</dbReference>
<accession>A0A250G1X8</accession>
<organism evidence="2 3">
    <name type="scientific">Capnocytophaga stomatis</name>
    <dbReference type="NCBI Taxonomy" id="1848904"/>
    <lineage>
        <taxon>Bacteria</taxon>
        <taxon>Pseudomonadati</taxon>
        <taxon>Bacteroidota</taxon>
        <taxon>Flavobacteriia</taxon>
        <taxon>Flavobacteriales</taxon>
        <taxon>Flavobacteriaceae</taxon>
        <taxon>Capnocytophaga</taxon>
    </lineage>
</organism>
<reference evidence="3" key="1">
    <citation type="submission" date="2017-06" db="EMBL/GenBank/DDBJ databases">
        <title>Capnocytophaga spp. assemblies.</title>
        <authorList>
            <person name="Gulvik C.A."/>
        </authorList>
    </citation>
    <scope>NUCLEOTIDE SEQUENCE [LARGE SCALE GENOMIC DNA]</scope>
    <source>
        <strain evidence="3">H2177</strain>
    </source>
</reference>
<feature type="transmembrane region" description="Helical" evidence="1">
    <location>
        <begin position="136"/>
        <end position="154"/>
    </location>
</feature>
<evidence type="ECO:0000313" key="3">
    <source>
        <dbReference type="Proteomes" id="UP000217348"/>
    </source>
</evidence>
<sequence>MINTKKPLFIPLSIICFSFIISFVIEQNILKINNSNFHKVIVTINNIASIISPLLTLILSFLSSKYIINYYKLGTVINSKELIQIICKSLFPVAFILLIILIIIVCNIHKLDYSKDVEEFNSKEIFYNLNIIDLKFIHDVSWILFYTLFVIALTERNIPLVKSFVIVIVPVLLFLLFKISI</sequence>